<comment type="caution">
    <text evidence="1">The sequence shown here is derived from an EMBL/GenBank/DDBJ whole genome shotgun (WGS) entry which is preliminary data.</text>
</comment>
<dbReference type="InterPro" id="IPR036390">
    <property type="entry name" value="WH_DNA-bd_sf"/>
</dbReference>
<keyword evidence="2" id="KW-1185">Reference proteome</keyword>
<reference evidence="1" key="1">
    <citation type="journal article" date="2014" name="Int. J. Syst. Evol. Microbiol.">
        <title>Complete genome sequence of Corynebacterium casei LMG S-19264T (=DSM 44701T), isolated from a smear-ripened cheese.</title>
        <authorList>
            <consortium name="US DOE Joint Genome Institute (JGI-PGF)"/>
            <person name="Walter F."/>
            <person name="Albersmeier A."/>
            <person name="Kalinowski J."/>
            <person name="Ruckert C."/>
        </authorList>
    </citation>
    <scope>NUCLEOTIDE SEQUENCE</scope>
    <source>
        <strain evidence="1">JCM 4790</strain>
    </source>
</reference>
<proteinExistence type="predicted"/>
<sequence>MPSVFCHRTPVTLIDPELPPALVYPVVQSPVLFADPTAPAPDNALARLLGPNRAAVLRAAAEGGTTGELASRVGVSRSSASEHATVLRDAGLIVSARHRNAMIHTCTPLGRSMLRSTL</sequence>
<dbReference type="RefSeq" id="WP_229919513.1">
    <property type="nucleotide sequence ID" value="NZ_BMVU01000026.1"/>
</dbReference>
<dbReference type="AlphaFoldDB" id="A0A918NR06"/>
<dbReference type="InterPro" id="IPR051011">
    <property type="entry name" value="Metal_resp_trans_reg"/>
</dbReference>
<dbReference type="EMBL" id="BMVU01000026">
    <property type="protein sequence ID" value="GGX88686.1"/>
    <property type="molecule type" value="Genomic_DNA"/>
</dbReference>
<dbReference type="InterPro" id="IPR036388">
    <property type="entry name" value="WH-like_DNA-bd_sf"/>
</dbReference>
<evidence type="ECO:0000313" key="1">
    <source>
        <dbReference type="EMBL" id="GGX88686.1"/>
    </source>
</evidence>
<name>A0A918NR06_9ACTN</name>
<dbReference type="Pfam" id="PF12840">
    <property type="entry name" value="HTH_20"/>
    <property type="match status" value="1"/>
</dbReference>
<protein>
    <recommendedName>
        <fullName evidence="3">ArsR family transcriptional regulator</fullName>
    </recommendedName>
</protein>
<dbReference type="PANTHER" id="PTHR43132:SF8">
    <property type="entry name" value="HTH-TYPE TRANSCRIPTIONAL REGULATOR KMTR"/>
    <property type="match status" value="1"/>
</dbReference>
<dbReference type="PANTHER" id="PTHR43132">
    <property type="entry name" value="ARSENICAL RESISTANCE OPERON REPRESSOR ARSR-RELATED"/>
    <property type="match status" value="1"/>
</dbReference>
<accession>A0A918NR06</accession>
<dbReference type="Proteomes" id="UP000619244">
    <property type="component" value="Unassembled WGS sequence"/>
</dbReference>
<reference evidence="1" key="2">
    <citation type="submission" date="2020-09" db="EMBL/GenBank/DDBJ databases">
        <authorList>
            <person name="Sun Q."/>
            <person name="Ohkuma M."/>
        </authorList>
    </citation>
    <scope>NUCLEOTIDE SEQUENCE</scope>
    <source>
        <strain evidence="1">JCM 4790</strain>
    </source>
</reference>
<dbReference type="InterPro" id="IPR011991">
    <property type="entry name" value="ArsR-like_HTH"/>
</dbReference>
<evidence type="ECO:0000313" key="2">
    <source>
        <dbReference type="Proteomes" id="UP000619244"/>
    </source>
</evidence>
<dbReference type="Gene3D" id="1.10.10.10">
    <property type="entry name" value="Winged helix-like DNA-binding domain superfamily/Winged helix DNA-binding domain"/>
    <property type="match status" value="1"/>
</dbReference>
<dbReference type="SUPFAM" id="SSF46785">
    <property type="entry name" value="Winged helix' DNA-binding domain"/>
    <property type="match status" value="1"/>
</dbReference>
<gene>
    <name evidence="1" type="ORF">GCM10010358_48300</name>
</gene>
<organism evidence="1 2">
    <name type="scientific">Streptomyces minutiscleroticus</name>
    <dbReference type="NCBI Taxonomy" id="68238"/>
    <lineage>
        <taxon>Bacteria</taxon>
        <taxon>Bacillati</taxon>
        <taxon>Actinomycetota</taxon>
        <taxon>Actinomycetes</taxon>
        <taxon>Kitasatosporales</taxon>
        <taxon>Streptomycetaceae</taxon>
        <taxon>Streptomyces</taxon>
    </lineage>
</organism>
<evidence type="ECO:0008006" key="3">
    <source>
        <dbReference type="Google" id="ProtNLM"/>
    </source>
</evidence>
<dbReference type="CDD" id="cd00090">
    <property type="entry name" value="HTH_ARSR"/>
    <property type="match status" value="1"/>
</dbReference>